<dbReference type="GO" id="GO:0022857">
    <property type="term" value="F:transmembrane transporter activity"/>
    <property type="evidence" value="ECO:0007669"/>
    <property type="project" value="InterPro"/>
</dbReference>
<organism evidence="8">
    <name type="scientific">marine metagenome</name>
    <dbReference type="NCBI Taxonomy" id="408172"/>
    <lineage>
        <taxon>unclassified sequences</taxon>
        <taxon>metagenomes</taxon>
        <taxon>ecological metagenomes</taxon>
    </lineage>
</organism>
<dbReference type="SUPFAM" id="SSF103473">
    <property type="entry name" value="MFS general substrate transporter"/>
    <property type="match status" value="1"/>
</dbReference>
<sequence length="442" mass="45931">VEEASDLPATASASTPGEVSEQSPAKRATLGPFARLARVQLASAAGDALFTIALAGSLFFNLDPAAARPKVALYLILTIAPFAVVGPLIGPLIDRLRGGRRAMVIVSGMGRAVLAFLMIRHLNSLLLFPEAFGALVLGKTYHVAKCAIVPGLVQGHEDLVEANSKLVLLSGVGGALAAGPGLLLGLIGSEWVLGVAMIVFASVVPLGARLPRTSIASEAIRPDERSDLRTGGIVLAASAMAVLRGMTGFTLFLVAFWLRREDASTIWFGLMVAASAVGALVGAVAAPLLRRFVREEYLLGGVLSIAAGVGFLATFPGDRMAVLAFVAAVGLAAGLGKLSFDAIVQRDAPTVNQGRSFARFETRFQLCWVIGALIPVMAPNGVLPLRAGLIVLALSGGAAAFLYLGGLVALARGKRTPSRVIADQVWTEARYNKISNGLPAWI</sequence>
<evidence type="ECO:0000256" key="5">
    <source>
        <dbReference type="ARBA" id="ARBA00023136"/>
    </source>
</evidence>
<feature type="transmembrane region" description="Helical" evidence="7">
    <location>
        <begin position="321"/>
        <end position="344"/>
    </location>
</feature>
<feature type="non-terminal residue" evidence="8">
    <location>
        <position position="1"/>
    </location>
</feature>
<keyword evidence="5 7" id="KW-0472">Membrane</keyword>
<evidence type="ECO:0000256" key="7">
    <source>
        <dbReference type="SAM" id="Phobius"/>
    </source>
</evidence>
<evidence type="ECO:0000256" key="4">
    <source>
        <dbReference type="ARBA" id="ARBA00022989"/>
    </source>
</evidence>
<dbReference type="InterPro" id="IPR036259">
    <property type="entry name" value="MFS_trans_sf"/>
</dbReference>
<dbReference type="InterPro" id="IPR011701">
    <property type="entry name" value="MFS"/>
</dbReference>
<feature type="compositionally biased region" description="Polar residues" evidence="6">
    <location>
        <begin position="11"/>
        <end position="23"/>
    </location>
</feature>
<name>A0A381NX59_9ZZZZ</name>
<feature type="transmembrane region" description="Helical" evidence="7">
    <location>
        <begin position="232"/>
        <end position="258"/>
    </location>
</feature>
<dbReference type="PANTHER" id="PTHR23513:SF18">
    <property type="entry name" value="INTEGRAL MEMBRANE PROTEIN"/>
    <property type="match status" value="1"/>
</dbReference>
<keyword evidence="3 7" id="KW-0812">Transmembrane</keyword>
<evidence type="ECO:0000313" key="8">
    <source>
        <dbReference type="EMBL" id="SUZ59205.1"/>
    </source>
</evidence>
<feature type="transmembrane region" description="Helical" evidence="7">
    <location>
        <begin position="36"/>
        <end position="59"/>
    </location>
</feature>
<keyword evidence="4 7" id="KW-1133">Transmembrane helix</keyword>
<evidence type="ECO:0008006" key="9">
    <source>
        <dbReference type="Google" id="ProtNLM"/>
    </source>
</evidence>
<feature type="region of interest" description="Disordered" evidence="6">
    <location>
        <begin position="1"/>
        <end position="26"/>
    </location>
</feature>
<feature type="transmembrane region" description="Helical" evidence="7">
    <location>
        <begin position="264"/>
        <end position="285"/>
    </location>
</feature>
<evidence type="ECO:0000256" key="6">
    <source>
        <dbReference type="SAM" id="MobiDB-lite"/>
    </source>
</evidence>
<gene>
    <name evidence="8" type="ORF">METZ01_LOCUS12059</name>
</gene>
<proteinExistence type="predicted"/>
<feature type="transmembrane region" description="Helical" evidence="7">
    <location>
        <begin position="297"/>
        <end position="315"/>
    </location>
</feature>
<evidence type="ECO:0000256" key="3">
    <source>
        <dbReference type="ARBA" id="ARBA00022692"/>
    </source>
</evidence>
<evidence type="ECO:0000256" key="2">
    <source>
        <dbReference type="ARBA" id="ARBA00022475"/>
    </source>
</evidence>
<feature type="non-terminal residue" evidence="8">
    <location>
        <position position="442"/>
    </location>
</feature>
<feature type="transmembrane region" description="Helical" evidence="7">
    <location>
        <begin position="165"/>
        <end position="185"/>
    </location>
</feature>
<dbReference type="AlphaFoldDB" id="A0A381NX59"/>
<protein>
    <recommendedName>
        <fullName evidence="9">Major facilitator superfamily (MFS) profile domain-containing protein</fullName>
    </recommendedName>
</protein>
<feature type="transmembrane region" description="Helical" evidence="7">
    <location>
        <begin position="364"/>
        <end position="383"/>
    </location>
</feature>
<evidence type="ECO:0000256" key="1">
    <source>
        <dbReference type="ARBA" id="ARBA00004651"/>
    </source>
</evidence>
<keyword evidence="2" id="KW-1003">Cell membrane</keyword>
<reference evidence="8" key="1">
    <citation type="submission" date="2018-05" db="EMBL/GenBank/DDBJ databases">
        <authorList>
            <person name="Lanie J.A."/>
            <person name="Ng W.-L."/>
            <person name="Kazmierczak K.M."/>
            <person name="Andrzejewski T.M."/>
            <person name="Davidsen T.M."/>
            <person name="Wayne K.J."/>
            <person name="Tettelin H."/>
            <person name="Glass J.I."/>
            <person name="Rusch D."/>
            <person name="Podicherti R."/>
            <person name="Tsui H.-C.T."/>
            <person name="Winkler M.E."/>
        </authorList>
    </citation>
    <scope>NUCLEOTIDE SEQUENCE</scope>
</reference>
<dbReference type="EMBL" id="UINC01000666">
    <property type="protein sequence ID" value="SUZ59205.1"/>
    <property type="molecule type" value="Genomic_DNA"/>
</dbReference>
<dbReference type="Gene3D" id="1.20.1250.20">
    <property type="entry name" value="MFS general substrate transporter like domains"/>
    <property type="match status" value="1"/>
</dbReference>
<accession>A0A381NX59</accession>
<comment type="subcellular location">
    <subcellularLocation>
        <location evidence="1">Cell membrane</location>
        <topology evidence="1">Multi-pass membrane protein</topology>
    </subcellularLocation>
</comment>
<dbReference type="Pfam" id="PF07690">
    <property type="entry name" value="MFS_1"/>
    <property type="match status" value="1"/>
</dbReference>
<dbReference type="PANTHER" id="PTHR23513">
    <property type="entry name" value="INTEGRAL MEMBRANE EFFLUX PROTEIN-RELATED"/>
    <property type="match status" value="1"/>
</dbReference>
<feature type="transmembrane region" description="Helical" evidence="7">
    <location>
        <begin position="71"/>
        <end position="90"/>
    </location>
</feature>
<feature type="transmembrane region" description="Helical" evidence="7">
    <location>
        <begin position="389"/>
        <end position="411"/>
    </location>
</feature>
<feature type="transmembrane region" description="Helical" evidence="7">
    <location>
        <begin position="191"/>
        <end position="211"/>
    </location>
</feature>
<dbReference type="GO" id="GO:0005886">
    <property type="term" value="C:plasma membrane"/>
    <property type="evidence" value="ECO:0007669"/>
    <property type="project" value="UniProtKB-SubCell"/>
</dbReference>